<evidence type="ECO:0000256" key="4">
    <source>
        <dbReference type="PROSITE-ProRule" id="PRU00320"/>
    </source>
</evidence>
<dbReference type="PANTHER" id="PTHR19303:SF73">
    <property type="entry name" value="PROTEIN PDC2"/>
    <property type="match status" value="1"/>
</dbReference>
<dbReference type="Pfam" id="PF04218">
    <property type="entry name" value="CENP-B_N"/>
    <property type="match status" value="1"/>
</dbReference>
<feature type="domain" description="HTH psq-type" evidence="5">
    <location>
        <begin position="3"/>
        <end position="55"/>
    </location>
</feature>
<evidence type="ECO:0000259" key="5">
    <source>
        <dbReference type="PROSITE" id="PS50960"/>
    </source>
</evidence>
<accession>A0ABM1VQQ1</accession>
<reference evidence="8" key="1">
    <citation type="submission" date="2025-08" db="UniProtKB">
        <authorList>
            <consortium name="RefSeq"/>
        </authorList>
    </citation>
    <scope>IDENTIFICATION</scope>
</reference>
<dbReference type="InterPro" id="IPR007889">
    <property type="entry name" value="HTH_Psq"/>
</dbReference>
<evidence type="ECO:0000313" key="7">
    <source>
        <dbReference type="Proteomes" id="UP000694888"/>
    </source>
</evidence>
<protein>
    <submittedName>
        <fullName evidence="8">Tigger transposable element-derived protein 6</fullName>
    </submittedName>
</protein>
<evidence type="ECO:0000259" key="6">
    <source>
        <dbReference type="PROSITE" id="PS51253"/>
    </source>
</evidence>
<dbReference type="GeneID" id="101850405"/>
<name>A0ABM1VQQ1_APLCA</name>
<keyword evidence="7" id="KW-1185">Reference proteome</keyword>
<dbReference type="Pfam" id="PF03184">
    <property type="entry name" value="DDE_1"/>
    <property type="match status" value="1"/>
</dbReference>
<dbReference type="Proteomes" id="UP000694888">
    <property type="component" value="Unplaced"/>
</dbReference>
<comment type="subcellular location">
    <subcellularLocation>
        <location evidence="1 4">Nucleus</location>
    </subcellularLocation>
</comment>
<dbReference type="InterPro" id="IPR050863">
    <property type="entry name" value="CenT-Element_Derived"/>
</dbReference>
<feature type="domain" description="HTH CENPB-type" evidence="6">
    <location>
        <begin position="65"/>
        <end position="136"/>
    </location>
</feature>
<dbReference type="SUPFAM" id="SSF46689">
    <property type="entry name" value="Homeodomain-like"/>
    <property type="match status" value="2"/>
</dbReference>
<dbReference type="Gene3D" id="1.10.10.60">
    <property type="entry name" value="Homeodomain-like"/>
    <property type="match status" value="2"/>
</dbReference>
<dbReference type="InterPro" id="IPR006600">
    <property type="entry name" value="HTH_CenpB_DNA-bd_dom"/>
</dbReference>
<proteinExistence type="predicted"/>
<organism evidence="7 8">
    <name type="scientific">Aplysia californica</name>
    <name type="common">California sea hare</name>
    <dbReference type="NCBI Taxonomy" id="6500"/>
    <lineage>
        <taxon>Eukaryota</taxon>
        <taxon>Metazoa</taxon>
        <taxon>Spiralia</taxon>
        <taxon>Lophotrochozoa</taxon>
        <taxon>Mollusca</taxon>
        <taxon>Gastropoda</taxon>
        <taxon>Heterobranchia</taxon>
        <taxon>Euthyneura</taxon>
        <taxon>Tectipleura</taxon>
        <taxon>Aplysiida</taxon>
        <taxon>Aplysioidea</taxon>
        <taxon>Aplysiidae</taxon>
        <taxon>Aplysia</taxon>
    </lineage>
</organism>
<evidence type="ECO:0000256" key="1">
    <source>
        <dbReference type="ARBA" id="ARBA00004123"/>
    </source>
</evidence>
<dbReference type="PROSITE" id="PS51253">
    <property type="entry name" value="HTH_CENPB"/>
    <property type="match status" value="1"/>
</dbReference>
<dbReference type="InterPro" id="IPR009057">
    <property type="entry name" value="Homeodomain-like_sf"/>
</dbReference>
<evidence type="ECO:0000313" key="8">
    <source>
        <dbReference type="RefSeq" id="XP_035824743.1"/>
    </source>
</evidence>
<sequence length="542" mass="61522">MASKSSTSRKCLSFEMKRKIIDEVEKGQRSKADICREYGLSSSTLSTFLKDKAKIREAVEQGSSKQKRQRTSEFREMEKGLLMWFKEARKQETVVWGATLKEKSKELAAKLGHEDFTMSDGRLGRFKRRHGITFKSVNSESASARNIDTSAWSETLKEVLTYKPCDVYNADETGLYFKCLPDKTLAFQVQGEACSGMKVPKDRITILCAANMDGTDKLPLLTIGKFEKPRCLKNIRTYPVTYRHNKKAWMTSVLFEEWVRKLDHRFLLAGRSVALIVDKCSAHPNLKDLRAIKLYYLPPNTKPLLQPCDQGIIRVFKALYRKRVLQRYINEFDRTGSTESHYKITLLDAMVMAAAAWDDVEQSTIQKCFGHAGFVQTNSTEESTSFSTEPTASQQIDETEVIETTASTPQDMPDLENLFERLRDITGITFNVTEYINIDASAQTTEALTLNDLATSVQQSSVTIDSNEIENDDDNDSETQFITSASAMEALEKLRLYLMQQNNTEAAMRQVSALEKTVQQTATREMRQMTIVDAFNFKKSSA</sequence>
<feature type="DNA-binding region" description="H-T-H motif" evidence="4">
    <location>
        <begin position="31"/>
        <end position="51"/>
    </location>
</feature>
<dbReference type="RefSeq" id="XP_035824743.1">
    <property type="nucleotide sequence ID" value="XM_035968850.1"/>
</dbReference>
<keyword evidence="3 4" id="KW-0539">Nucleus</keyword>
<dbReference type="PANTHER" id="PTHR19303">
    <property type="entry name" value="TRANSPOSON"/>
    <property type="match status" value="1"/>
</dbReference>
<evidence type="ECO:0000256" key="2">
    <source>
        <dbReference type="ARBA" id="ARBA00023125"/>
    </source>
</evidence>
<gene>
    <name evidence="8" type="primary">LOC101850405</name>
</gene>
<dbReference type="Pfam" id="PF03221">
    <property type="entry name" value="HTH_Tnp_Tc5"/>
    <property type="match status" value="1"/>
</dbReference>
<dbReference type="InterPro" id="IPR004875">
    <property type="entry name" value="DDE_SF_endonuclease_dom"/>
</dbReference>
<keyword evidence="2 4" id="KW-0238">DNA-binding</keyword>
<evidence type="ECO:0000256" key="3">
    <source>
        <dbReference type="ARBA" id="ARBA00023242"/>
    </source>
</evidence>
<dbReference type="PROSITE" id="PS50960">
    <property type="entry name" value="HTH_PSQ"/>
    <property type="match status" value="1"/>
</dbReference>
<dbReference type="SMART" id="SM00674">
    <property type="entry name" value="CENPB"/>
    <property type="match status" value="1"/>
</dbReference>